<dbReference type="Proteomes" id="UP000799771">
    <property type="component" value="Unassembled WGS sequence"/>
</dbReference>
<proteinExistence type="predicted"/>
<protein>
    <submittedName>
        <fullName evidence="1">Uncharacterized protein</fullName>
    </submittedName>
</protein>
<dbReference type="RefSeq" id="XP_033524905.1">
    <property type="nucleotide sequence ID" value="XM_033662616.1"/>
</dbReference>
<name>A0A6A6AHG5_9PLEO</name>
<reference evidence="1" key="1">
    <citation type="journal article" date="2020" name="Stud. Mycol.">
        <title>101 Dothideomycetes genomes: a test case for predicting lifestyles and emergence of pathogens.</title>
        <authorList>
            <person name="Haridas S."/>
            <person name="Albert R."/>
            <person name="Binder M."/>
            <person name="Bloem J."/>
            <person name="Labutti K."/>
            <person name="Salamov A."/>
            <person name="Andreopoulos B."/>
            <person name="Baker S."/>
            <person name="Barry K."/>
            <person name="Bills G."/>
            <person name="Bluhm B."/>
            <person name="Cannon C."/>
            <person name="Castanera R."/>
            <person name="Culley D."/>
            <person name="Daum C."/>
            <person name="Ezra D."/>
            <person name="Gonzalez J."/>
            <person name="Henrissat B."/>
            <person name="Kuo A."/>
            <person name="Liang C."/>
            <person name="Lipzen A."/>
            <person name="Lutzoni F."/>
            <person name="Magnuson J."/>
            <person name="Mondo S."/>
            <person name="Nolan M."/>
            <person name="Ohm R."/>
            <person name="Pangilinan J."/>
            <person name="Park H.-J."/>
            <person name="Ramirez L."/>
            <person name="Alfaro M."/>
            <person name="Sun H."/>
            <person name="Tritt A."/>
            <person name="Yoshinaga Y."/>
            <person name="Zwiers L.-H."/>
            <person name="Turgeon B."/>
            <person name="Goodwin S."/>
            <person name="Spatafora J."/>
            <person name="Crous P."/>
            <person name="Grigoriev I."/>
        </authorList>
    </citation>
    <scope>NUCLEOTIDE SEQUENCE</scope>
    <source>
        <strain evidence="1">CBS 119687</strain>
    </source>
</reference>
<dbReference type="EMBL" id="ML977504">
    <property type="protein sequence ID" value="KAF2130518.1"/>
    <property type="molecule type" value="Genomic_DNA"/>
</dbReference>
<keyword evidence="2" id="KW-1185">Reference proteome</keyword>
<evidence type="ECO:0000313" key="1">
    <source>
        <dbReference type="EMBL" id="KAF2130518.1"/>
    </source>
</evidence>
<organism evidence="1 2">
    <name type="scientific">Dothidotthia symphoricarpi CBS 119687</name>
    <dbReference type="NCBI Taxonomy" id="1392245"/>
    <lineage>
        <taxon>Eukaryota</taxon>
        <taxon>Fungi</taxon>
        <taxon>Dikarya</taxon>
        <taxon>Ascomycota</taxon>
        <taxon>Pezizomycotina</taxon>
        <taxon>Dothideomycetes</taxon>
        <taxon>Pleosporomycetidae</taxon>
        <taxon>Pleosporales</taxon>
        <taxon>Dothidotthiaceae</taxon>
        <taxon>Dothidotthia</taxon>
    </lineage>
</organism>
<accession>A0A6A6AHG5</accession>
<dbReference type="GeneID" id="54403048"/>
<evidence type="ECO:0000313" key="2">
    <source>
        <dbReference type="Proteomes" id="UP000799771"/>
    </source>
</evidence>
<dbReference type="OrthoDB" id="3797486at2759"/>
<sequence length="72" mass="8543">MMIRHWAPTILDGYAYYGRPQKPRRLILSCCLTRVYISGRTRLMFKQLATMSHTLRLNSTWRSLPSYHTVRA</sequence>
<gene>
    <name evidence="1" type="ORF">P153DRAFT_219855</name>
</gene>
<dbReference type="AlphaFoldDB" id="A0A6A6AHG5"/>